<feature type="transmembrane region" description="Helical" evidence="2">
    <location>
        <begin position="258"/>
        <end position="280"/>
    </location>
</feature>
<feature type="region of interest" description="Disordered" evidence="1">
    <location>
        <begin position="284"/>
        <end position="306"/>
    </location>
</feature>
<accession>A0A177CDN6</accession>
<dbReference type="Proteomes" id="UP000077069">
    <property type="component" value="Unassembled WGS sequence"/>
</dbReference>
<proteinExistence type="predicted"/>
<organism evidence="3 4">
    <name type="scientific">Paraphaeosphaeria sporulosa</name>
    <dbReference type="NCBI Taxonomy" id="1460663"/>
    <lineage>
        <taxon>Eukaryota</taxon>
        <taxon>Fungi</taxon>
        <taxon>Dikarya</taxon>
        <taxon>Ascomycota</taxon>
        <taxon>Pezizomycotina</taxon>
        <taxon>Dothideomycetes</taxon>
        <taxon>Pleosporomycetidae</taxon>
        <taxon>Pleosporales</taxon>
        <taxon>Massarineae</taxon>
        <taxon>Didymosphaeriaceae</taxon>
        <taxon>Paraphaeosphaeria</taxon>
    </lineage>
</organism>
<reference evidence="3 4" key="1">
    <citation type="submission" date="2016-05" db="EMBL/GenBank/DDBJ databases">
        <title>Comparative analysis of secretome profiles of manganese(II)-oxidizing ascomycete fungi.</title>
        <authorList>
            <consortium name="DOE Joint Genome Institute"/>
            <person name="Zeiner C.A."/>
            <person name="Purvine S.O."/>
            <person name="Zink E.M."/>
            <person name="Wu S."/>
            <person name="Pasa-Tolic L."/>
            <person name="Chaput D.L."/>
            <person name="Haridas S."/>
            <person name="Grigoriev I.V."/>
            <person name="Santelli C.M."/>
            <person name="Hansel C.M."/>
        </authorList>
    </citation>
    <scope>NUCLEOTIDE SEQUENCE [LARGE SCALE GENOMIC DNA]</scope>
    <source>
        <strain evidence="3 4">AP3s5-JAC2a</strain>
    </source>
</reference>
<dbReference type="InParanoid" id="A0A177CDN6"/>
<dbReference type="GeneID" id="28765540"/>
<protein>
    <submittedName>
        <fullName evidence="3">Uncharacterized protein</fullName>
    </submittedName>
</protein>
<feature type="compositionally biased region" description="Polar residues" evidence="1">
    <location>
        <begin position="290"/>
        <end position="299"/>
    </location>
</feature>
<keyword evidence="2" id="KW-0812">Transmembrane</keyword>
<feature type="compositionally biased region" description="Polar residues" evidence="1">
    <location>
        <begin position="238"/>
        <end position="249"/>
    </location>
</feature>
<evidence type="ECO:0000256" key="2">
    <source>
        <dbReference type="SAM" id="Phobius"/>
    </source>
</evidence>
<gene>
    <name evidence="3" type="ORF">CC84DRAFT_1206767</name>
</gene>
<feature type="region of interest" description="Disordered" evidence="1">
    <location>
        <begin position="228"/>
        <end position="255"/>
    </location>
</feature>
<dbReference type="AlphaFoldDB" id="A0A177CDN6"/>
<feature type="compositionally biased region" description="Low complexity" evidence="1">
    <location>
        <begin position="207"/>
        <end position="216"/>
    </location>
</feature>
<name>A0A177CDN6_9PLEO</name>
<feature type="region of interest" description="Disordered" evidence="1">
    <location>
        <begin position="196"/>
        <end position="216"/>
    </location>
</feature>
<dbReference type="EMBL" id="KV441553">
    <property type="protein sequence ID" value="OAG05351.1"/>
    <property type="molecule type" value="Genomic_DNA"/>
</dbReference>
<keyword evidence="2" id="KW-1133">Transmembrane helix</keyword>
<evidence type="ECO:0000313" key="3">
    <source>
        <dbReference type="EMBL" id="OAG05351.1"/>
    </source>
</evidence>
<evidence type="ECO:0000256" key="1">
    <source>
        <dbReference type="SAM" id="MobiDB-lite"/>
    </source>
</evidence>
<evidence type="ECO:0000313" key="4">
    <source>
        <dbReference type="Proteomes" id="UP000077069"/>
    </source>
</evidence>
<keyword evidence="4" id="KW-1185">Reference proteome</keyword>
<keyword evidence="2" id="KW-0472">Membrane</keyword>
<dbReference type="RefSeq" id="XP_018035716.1">
    <property type="nucleotide sequence ID" value="XM_018182054.1"/>
</dbReference>
<dbReference type="OrthoDB" id="5372413at2759"/>
<sequence length="379" mass="40855">MSWMRTSGSRSQSTVISKQYTDLASRLLPLGFQDLEKEVYNPDGLEAPNLAKLSTTTTTSTAAVGTILDYQVMIRRGMWTCRREFERHGRPSRRRILGDISIVPVLQHVHTLAHHVHSHGTTKRSCTYERTIETLQDTAILYNASNGIPLPSGIMTGGNGNQGFTRLEADGSLILRDNYHTLLGIFDTQNADGWLSADVPQEDKSGDSSMRSADSSGEVMADMMLSPTKSESKVAPTSGDTRAPTSSPSAELGIGAKAGIGTGVGVVGTITIVGAGLFHFRRRKSKGRNHPTSMAAATSRNDDSDGTGILYNFDEAELATGPDVEAQPPAELPDKSFRTPVEVAWNEYPGMGVPAELPVNEPAVEIGTAKPLERQFGRL</sequence>